<evidence type="ECO:0000259" key="2">
    <source>
        <dbReference type="Pfam" id="PF03795"/>
    </source>
</evidence>
<name>A0A7W3LM64_ACTNM</name>
<sequence>MKYMLLMQFADADADKIPPMSGWKPEEIQAHIAFMNGFCERLTASGELVEAQGLDDPSQARIVQAGPDGAPVVTDGPFPETKEFVVGYWVVDCETEGRALEIAGEASTAPGPGGEPLRMPIQIRRIMAEPPVEP</sequence>
<evidence type="ECO:0000313" key="3">
    <source>
        <dbReference type="EMBL" id="MBA8950597.1"/>
    </source>
</evidence>
<organism evidence="3 4">
    <name type="scientific">Actinomadura namibiensis</name>
    <dbReference type="NCBI Taxonomy" id="182080"/>
    <lineage>
        <taxon>Bacteria</taxon>
        <taxon>Bacillati</taxon>
        <taxon>Actinomycetota</taxon>
        <taxon>Actinomycetes</taxon>
        <taxon>Streptosporangiales</taxon>
        <taxon>Thermomonosporaceae</taxon>
        <taxon>Actinomadura</taxon>
    </lineage>
</organism>
<dbReference type="Pfam" id="PF03795">
    <property type="entry name" value="YCII"/>
    <property type="match status" value="1"/>
</dbReference>
<dbReference type="Gene3D" id="3.30.70.1060">
    <property type="entry name" value="Dimeric alpha+beta barrel"/>
    <property type="match status" value="1"/>
</dbReference>
<accession>A0A7W3LM64</accession>
<dbReference type="Proteomes" id="UP000572680">
    <property type="component" value="Unassembled WGS sequence"/>
</dbReference>
<proteinExistence type="inferred from homology"/>
<keyword evidence="4" id="KW-1185">Reference proteome</keyword>
<comment type="similarity">
    <text evidence="1">Belongs to the YciI family.</text>
</comment>
<dbReference type="EMBL" id="JACJIA010000002">
    <property type="protein sequence ID" value="MBA8950597.1"/>
    <property type="molecule type" value="Genomic_DNA"/>
</dbReference>
<dbReference type="InterPro" id="IPR005545">
    <property type="entry name" value="YCII"/>
</dbReference>
<dbReference type="AlphaFoldDB" id="A0A7W3LM64"/>
<dbReference type="PANTHER" id="PTHR35174">
    <property type="entry name" value="BLL7171 PROTEIN-RELATED"/>
    <property type="match status" value="1"/>
</dbReference>
<dbReference type="PANTHER" id="PTHR35174:SF3">
    <property type="entry name" value="BLL7171 PROTEIN"/>
    <property type="match status" value="1"/>
</dbReference>
<dbReference type="InterPro" id="IPR011008">
    <property type="entry name" value="Dimeric_a/b-barrel"/>
</dbReference>
<dbReference type="RefSeq" id="WP_182842981.1">
    <property type="nucleotide sequence ID" value="NZ_BAAALP010000022.1"/>
</dbReference>
<feature type="domain" description="YCII-related" evidence="2">
    <location>
        <begin position="1"/>
        <end position="105"/>
    </location>
</feature>
<dbReference type="SUPFAM" id="SSF54909">
    <property type="entry name" value="Dimeric alpha+beta barrel"/>
    <property type="match status" value="1"/>
</dbReference>
<protein>
    <recommendedName>
        <fullName evidence="2">YCII-related domain-containing protein</fullName>
    </recommendedName>
</protein>
<reference evidence="3 4" key="1">
    <citation type="submission" date="2020-08" db="EMBL/GenBank/DDBJ databases">
        <title>Genomic Encyclopedia of Type Strains, Phase IV (KMG-IV): sequencing the most valuable type-strain genomes for metagenomic binning, comparative biology and taxonomic classification.</title>
        <authorList>
            <person name="Goeker M."/>
        </authorList>
    </citation>
    <scope>NUCLEOTIDE SEQUENCE [LARGE SCALE GENOMIC DNA]</scope>
    <source>
        <strain evidence="3 4">DSM 44197</strain>
    </source>
</reference>
<comment type="caution">
    <text evidence="3">The sequence shown here is derived from an EMBL/GenBank/DDBJ whole genome shotgun (WGS) entry which is preliminary data.</text>
</comment>
<evidence type="ECO:0000313" key="4">
    <source>
        <dbReference type="Proteomes" id="UP000572680"/>
    </source>
</evidence>
<gene>
    <name evidence="3" type="ORF">HNR61_002210</name>
</gene>
<evidence type="ECO:0000256" key="1">
    <source>
        <dbReference type="ARBA" id="ARBA00007689"/>
    </source>
</evidence>